<evidence type="ECO:0000313" key="4">
    <source>
        <dbReference type="Proteomes" id="UP000657574"/>
    </source>
</evidence>
<feature type="compositionally biased region" description="Low complexity" evidence="1">
    <location>
        <begin position="572"/>
        <end position="583"/>
    </location>
</feature>
<feature type="domain" description="Protein kinase" evidence="2">
    <location>
        <begin position="367"/>
        <end position="581"/>
    </location>
</feature>
<dbReference type="SMART" id="SM00220">
    <property type="entry name" value="S_TKc"/>
    <property type="match status" value="1"/>
</dbReference>
<dbReference type="InterPro" id="IPR011009">
    <property type="entry name" value="Kinase-like_dom_sf"/>
</dbReference>
<protein>
    <recommendedName>
        <fullName evidence="2">Protein kinase domain-containing protein</fullName>
    </recommendedName>
</protein>
<feature type="compositionally biased region" description="Low complexity" evidence="1">
    <location>
        <begin position="531"/>
        <end position="565"/>
    </location>
</feature>
<keyword evidence="4" id="KW-1185">Reference proteome</keyword>
<evidence type="ECO:0000259" key="2">
    <source>
        <dbReference type="SMART" id="SM00220"/>
    </source>
</evidence>
<evidence type="ECO:0000256" key="1">
    <source>
        <dbReference type="SAM" id="MobiDB-lite"/>
    </source>
</evidence>
<reference evidence="3" key="2">
    <citation type="submission" date="2020-09" db="EMBL/GenBank/DDBJ databases">
        <authorList>
            <person name="Sun Q."/>
            <person name="Ohkuma M."/>
        </authorList>
    </citation>
    <scope>NUCLEOTIDE SEQUENCE</scope>
    <source>
        <strain evidence="3">JCM 3086</strain>
    </source>
</reference>
<feature type="region of interest" description="Disordered" evidence="1">
    <location>
        <begin position="313"/>
        <end position="350"/>
    </location>
</feature>
<dbReference type="GO" id="GO:0005524">
    <property type="term" value="F:ATP binding"/>
    <property type="evidence" value="ECO:0007669"/>
    <property type="project" value="InterPro"/>
</dbReference>
<dbReference type="Proteomes" id="UP000657574">
    <property type="component" value="Unassembled WGS sequence"/>
</dbReference>
<dbReference type="GO" id="GO:0004672">
    <property type="term" value="F:protein kinase activity"/>
    <property type="evidence" value="ECO:0007669"/>
    <property type="project" value="InterPro"/>
</dbReference>
<dbReference type="InterPro" id="IPR000719">
    <property type="entry name" value="Prot_kinase_dom"/>
</dbReference>
<organism evidence="3 4">
    <name type="scientific">Streptomyces brasiliensis</name>
    <dbReference type="NCBI Taxonomy" id="1954"/>
    <lineage>
        <taxon>Bacteria</taxon>
        <taxon>Bacillati</taxon>
        <taxon>Actinomycetota</taxon>
        <taxon>Actinomycetes</taxon>
        <taxon>Kitasatosporales</taxon>
        <taxon>Streptomycetaceae</taxon>
        <taxon>Streptomyces</taxon>
    </lineage>
</organism>
<dbReference type="EMBL" id="BMQA01000114">
    <property type="protein sequence ID" value="GGJ69650.1"/>
    <property type="molecule type" value="Genomic_DNA"/>
</dbReference>
<accession>A0A917UN27</accession>
<reference evidence="3" key="1">
    <citation type="journal article" date="2014" name="Int. J. Syst. Evol. Microbiol.">
        <title>Complete genome sequence of Corynebacterium casei LMG S-19264T (=DSM 44701T), isolated from a smear-ripened cheese.</title>
        <authorList>
            <consortium name="US DOE Joint Genome Institute (JGI-PGF)"/>
            <person name="Walter F."/>
            <person name="Albersmeier A."/>
            <person name="Kalinowski J."/>
            <person name="Ruckert C."/>
        </authorList>
    </citation>
    <scope>NUCLEOTIDE SEQUENCE</scope>
    <source>
        <strain evidence="3">JCM 3086</strain>
    </source>
</reference>
<comment type="caution">
    <text evidence="3">The sequence shown here is derived from an EMBL/GenBank/DDBJ whole genome shotgun (WGS) entry which is preliminary data.</text>
</comment>
<feature type="region of interest" description="Disordered" evidence="1">
    <location>
        <begin position="493"/>
        <end position="583"/>
    </location>
</feature>
<sequence length="583" mass="63930">MSSLYVGAIEECWGNEGFARSDVVPPRQGGVRQQTFNAFEASVDWGREDHVRRALLVFESMLRRLDRESRKHGGEGLESVALEELRETFDRDGYQLDDQLRVHRVPRAASPETQKGTVPRDARHITQVTRRRLVRQLNDSLVTWYGDLDEITFLRRLYDLESLPSEDSRFDNAEEDIFKHRYTNEDWDEDWIFTDARFGLRDGTDEILLRFLAEMLHPEVRSDDAQVAFIAMQINQAVSRDGYALMPIADISGYPVYGARVLAEDDKATPDAAAHPPSITDSNSVAAQTLARLSELPDADHGARIAAASRLAPLGTANPHPGAAAVMTNGPEEPAADENTRAGNLPAPKGEYAAVQGAARGHRKDYAMDRGRMAEGGQADIFAATHKATGVRVALKRRRSHRETPAARMRREIDVAQDLNAHPHYVPILDTNPSEGWLVMPMAQGTAEDHRDLFQSPAALLDLVHALIDVLDAAHTHGWVHRDVRSWTATGASHRSAGANCPPSSASTSWRAPCGPFDSSAPTGPAPPRPTRGTAASVTAPSAWPRRSSSRPSTTSCRASTTRTPTRPPSSPSCTTASPRSCS</sequence>
<name>A0A917UN27_9ACTN</name>
<dbReference type="Gene3D" id="1.10.510.10">
    <property type="entry name" value="Transferase(Phosphotransferase) domain 1"/>
    <property type="match status" value="1"/>
</dbReference>
<dbReference type="SUPFAM" id="SSF56112">
    <property type="entry name" value="Protein kinase-like (PK-like)"/>
    <property type="match status" value="1"/>
</dbReference>
<proteinExistence type="predicted"/>
<evidence type="ECO:0000313" key="3">
    <source>
        <dbReference type="EMBL" id="GGJ69650.1"/>
    </source>
</evidence>
<dbReference type="InterPro" id="IPR041427">
    <property type="entry name" value="AbiJ-NTD3"/>
</dbReference>
<dbReference type="AlphaFoldDB" id="A0A917UN27"/>
<gene>
    <name evidence="3" type="ORF">GCM10010121_095440</name>
</gene>
<dbReference type="Pfam" id="PF18860">
    <property type="entry name" value="AbiJ_NTD3"/>
    <property type="match status" value="1"/>
</dbReference>